<gene>
    <name evidence="1" type="ORF">ACIGG6_01040</name>
</gene>
<accession>A0ABW8BN13</accession>
<dbReference type="Proteomes" id="UP001614338">
    <property type="component" value="Unassembled WGS sequence"/>
</dbReference>
<evidence type="ECO:0000313" key="2">
    <source>
        <dbReference type="Proteomes" id="UP001614338"/>
    </source>
</evidence>
<keyword evidence="2" id="KW-1185">Reference proteome</keyword>
<name>A0ABW8BN13_9GAMM</name>
<reference evidence="1 2" key="1">
    <citation type="submission" date="2024-10" db="EMBL/GenBank/DDBJ databases">
        <title>The Natural Products Discovery Center: Release of the First 8490 Sequenced Strains for Exploring Actinobacteria Biosynthetic Diversity.</title>
        <authorList>
            <person name="Kalkreuter E."/>
            <person name="Kautsar S.A."/>
            <person name="Yang D."/>
            <person name="Bader C.D."/>
            <person name="Teijaro C.N."/>
            <person name="Fluegel L."/>
            <person name="Davis C.M."/>
            <person name="Simpson J.R."/>
            <person name="Lauterbach L."/>
            <person name="Steele A.D."/>
            <person name="Gui C."/>
            <person name="Meng S."/>
            <person name="Li G."/>
            <person name="Viehrig K."/>
            <person name="Ye F."/>
            <person name="Su P."/>
            <person name="Kiefer A.F."/>
            <person name="Nichols A."/>
            <person name="Cepeda A.J."/>
            <person name="Yan W."/>
            <person name="Fan B."/>
            <person name="Jiang Y."/>
            <person name="Adhikari A."/>
            <person name="Zheng C.-J."/>
            <person name="Schuster L."/>
            <person name="Cowan T.M."/>
            <person name="Smanski M.J."/>
            <person name="Chevrette M.G."/>
            <person name="De Carvalho L.P.S."/>
            <person name="Shen B."/>
        </authorList>
    </citation>
    <scope>NUCLEOTIDE SEQUENCE [LARGE SCALE GENOMIC DNA]</scope>
    <source>
        <strain evidence="1 2">NPDC077409</strain>
    </source>
</reference>
<dbReference type="RefSeq" id="WP_192859216.1">
    <property type="nucleotide sequence ID" value="NZ_JBITWC010000002.1"/>
</dbReference>
<organism evidence="1 2">
    <name type="scientific">Vreelandella lionensis</name>
    <dbReference type="NCBI Taxonomy" id="1144478"/>
    <lineage>
        <taxon>Bacteria</taxon>
        <taxon>Pseudomonadati</taxon>
        <taxon>Pseudomonadota</taxon>
        <taxon>Gammaproteobacteria</taxon>
        <taxon>Oceanospirillales</taxon>
        <taxon>Halomonadaceae</taxon>
        <taxon>Vreelandella</taxon>
    </lineage>
</organism>
<dbReference type="EMBL" id="JBITWC010000002">
    <property type="protein sequence ID" value="MFI8748581.1"/>
    <property type="molecule type" value="Genomic_DNA"/>
</dbReference>
<evidence type="ECO:0000313" key="1">
    <source>
        <dbReference type="EMBL" id="MFI8748581.1"/>
    </source>
</evidence>
<protein>
    <submittedName>
        <fullName evidence="1">Uncharacterized protein</fullName>
    </submittedName>
</protein>
<proteinExistence type="predicted"/>
<comment type="caution">
    <text evidence="1">The sequence shown here is derived from an EMBL/GenBank/DDBJ whole genome shotgun (WGS) entry which is preliminary data.</text>
</comment>
<sequence>MLKGLIICFVVLFAQLAVLKVIDARLYNAQDVRQVVSTVTTPHKEDEEDDSEAPRV</sequence>